<feature type="transmembrane region" description="Helical" evidence="1">
    <location>
        <begin position="43"/>
        <end position="65"/>
    </location>
</feature>
<comment type="caution">
    <text evidence="2">The sequence shown here is derived from an EMBL/GenBank/DDBJ whole genome shotgun (WGS) entry which is preliminary data.</text>
</comment>
<evidence type="ECO:0000313" key="2">
    <source>
        <dbReference type="EMBL" id="PJE64505.1"/>
    </source>
</evidence>
<accession>A0A2M8KX45</accession>
<protein>
    <submittedName>
        <fullName evidence="2">Uncharacterized protein</fullName>
    </submittedName>
</protein>
<gene>
    <name evidence="2" type="ORF">COU90_01535</name>
</gene>
<reference evidence="3" key="1">
    <citation type="submission" date="2017-09" db="EMBL/GenBank/DDBJ databases">
        <title>Depth-based differentiation of microbial function through sediment-hosted aquifers and enrichment of novel symbionts in the deep terrestrial subsurface.</title>
        <authorList>
            <person name="Probst A.J."/>
            <person name="Ladd B."/>
            <person name="Jarett J.K."/>
            <person name="Geller-Mcgrath D.E."/>
            <person name="Sieber C.M.K."/>
            <person name="Emerson J.B."/>
            <person name="Anantharaman K."/>
            <person name="Thomas B.C."/>
            <person name="Malmstrom R."/>
            <person name="Stieglmeier M."/>
            <person name="Klingl A."/>
            <person name="Woyke T."/>
            <person name="Ryan C.M."/>
            <person name="Banfield J.F."/>
        </authorList>
    </citation>
    <scope>NUCLEOTIDE SEQUENCE [LARGE SCALE GENOMIC DNA]</scope>
</reference>
<name>A0A2M8KX45_9BACT</name>
<organism evidence="2 3">
    <name type="scientific">Candidatus Ryanbacteria bacterium CG10_big_fil_rev_8_21_14_0_10_43_42</name>
    <dbReference type="NCBI Taxonomy" id="1974864"/>
    <lineage>
        <taxon>Bacteria</taxon>
        <taxon>Candidatus Ryaniibacteriota</taxon>
    </lineage>
</organism>
<dbReference type="EMBL" id="PFEF01000005">
    <property type="protein sequence ID" value="PJE64505.1"/>
    <property type="molecule type" value="Genomic_DNA"/>
</dbReference>
<keyword evidence="1" id="KW-1133">Transmembrane helix</keyword>
<proteinExistence type="predicted"/>
<dbReference type="AlphaFoldDB" id="A0A2M8KX45"/>
<dbReference type="Proteomes" id="UP000229098">
    <property type="component" value="Unassembled WGS sequence"/>
</dbReference>
<evidence type="ECO:0000313" key="3">
    <source>
        <dbReference type="Proteomes" id="UP000229098"/>
    </source>
</evidence>
<keyword evidence="1" id="KW-0472">Membrane</keyword>
<evidence type="ECO:0000256" key="1">
    <source>
        <dbReference type="SAM" id="Phobius"/>
    </source>
</evidence>
<feature type="transmembrane region" description="Helical" evidence="1">
    <location>
        <begin position="77"/>
        <end position="102"/>
    </location>
</feature>
<sequence length="105" mass="11408">MSIILSYMELLFGIPSAHAQIPASPTLGDIIKKLWNEAILPAIVFLFVLATVVFIIGLIRFIAGADSEEAQATGKRYIIWGIVGMFIMFGTGAIMLVISNFFSAL</sequence>
<keyword evidence="1" id="KW-0812">Transmembrane</keyword>